<dbReference type="PRINTS" id="PR00038">
    <property type="entry name" value="HTHLUXR"/>
</dbReference>
<proteinExistence type="predicted"/>
<dbReference type="Proteomes" id="UP000323426">
    <property type="component" value="Unassembled WGS sequence"/>
</dbReference>
<dbReference type="PROSITE" id="PS00622">
    <property type="entry name" value="HTH_LUXR_1"/>
    <property type="match status" value="1"/>
</dbReference>
<dbReference type="EMBL" id="VWSF01000048">
    <property type="protein sequence ID" value="KAA5538568.1"/>
    <property type="molecule type" value="Genomic_DNA"/>
</dbReference>
<evidence type="ECO:0000313" key="5">
    <source>
        <dbReference type="EMBL" id="KAA5538568.1"/>
    </source>
</evidence>
<organism evidence="5 6">
    <name type="scientific">Adhaeribacter rhizoryzae</name>
    <dbReference type="NCBI Taxonomy" id="2607907"/>
    <lineage>
        <taxon>Bacteria</taxon>
        <taxon>Pseudomonadati</taxon>
        <taxon>Bacteroidota</taxon>
        <taxon>Cytophagia</taxon>
        <taxon>Cytophagales</taxon>
        <taxon>Hymenobacteraceae</taxon>
        <taxon>Adhaeribacter</taxon>
    </lineage>
</organism>
<dbReference type="Gene3D" id="3.30.450.20">
    <property type="entry name" value="PAS domain"/>
    <property type="match status" value="1"/>
</dbReference>
<dbReference type="InterPro" id="IPR000792">
    <property type="entry name" value="Tscrpt_reg_LuxR_C"/>
</dbReference>
<dbReference type="AlphaFoldDB" id="A0A5M6CTC8"/>
<keyword evidence="1" id="KW-0805">Transcription regulation</keyword>
<accession>A0A5M6CTC8</accession>
<evidence type="ECO:0000256" key="1">
    <source>
        <dbReference type="ARBA" id="ARBA00023015"/>
    </source>
</evidence>
<protein>
    <submittedName>
        <fullName evidence="5">PAS domain-containing protein</fullName>
    </submittedName>
</protein>
<keyword evidence="3" id="KW-0804">Transcription</keyword>
<dbReference type="SMART" id="SM00421">
    <property type="entry name" value="HTH_LUXR"/>
    <property type="match status" value="1"/>
</dbReference>
<dbReference type="PROSITE" id="PS50043">
    <property type="entry name" value="HTH_LUXR_2"/>
    <property type="match status" value="1"/>
</dbReference>
<dbReference type="RefSeq" id="WP_150093608.1">
    <property type="nucleotide sequence ID" value="NZ_VWSF01000048.1"/>
</dbReference>
<dbReference type="PANTHER" id="PTHR44688">
    <property type="entry name" value="DNA-BINDING TRANSCRIPTIONAL ACTIVATOR DEVR_DOSR"/>
    <property type="match status" value="1"/>
</dbReference>
<sequence>MKTTNILETAFAQTTTLDKLIAIWQAQPYASDTNLIDYASLRTQTTGLEMVLSHGPCLTWVLDLRTQQFVYLSENTRSLIGYEPQLFRQDGFLTLSKLLHPADKKNILELTVQLWENILALPKEKRLGYTFSRKYRIRKPDGTSVCLLEQNKITQTDSGGNITHVLGTCTDITDLINELTFEACVQGKFTKAPMRLTPENAPVAARNILSEREKEIVRLVAEGLSSKVIADQLFISFHTVNTHRKNIIGKTHSKNTSGLVQYAISNRII</sequence>
<comment type="caution">
    <text evidence="5">The sequence shown here is derived from an EMBL/GenBank/DDBJ whole genome shotgun (WGS) entry which is preliminary data.</text>
</comment>
<evidence type="ECO:0000256" key="2">
    <source>
        <dbReference type="ARBA" id="ARBA00023125"/>
    </source>
</evidence>
<dbReference type="CDD" id="cd06170">
    <property type="entry name" value="LuxR_C_like"/>
    <property type="match status" value="1"/>
</dbReference>
<evidence type="ECO:0000256" key="3">
    <source>
        <dbReference type="ARBA" id="ARBA00023163"/>
    </source>
</evidence>
<dbReference type="InterPro" id="IPR013655">
    <property type="entry name" value="PAS_fold_3"/>
</dbReference>
<reference evidence="5 6" key="1">
    <citation type="submission" date="2019-09" db="EMBL/GenBank/DDBJ databases">
        <title>Genome sequence and assembly of Adhaeribacter sp.</title>
        <authorList>
            <person name="Chhetri G."/>
        </authorList>
    </citation>
    <scope>NUCLEOTIDE SEQUENCE [LARGE SCALE GENOMIC DNA]</scope>
    <source>
        <strain evidence="5 6">DK36</strain>
    </source>
</reference>
<dbReference type="SUPFAM" id="SSF46894">
    <property type="entry name" value="C-terminal effector domain of the bipartite response regulators"/>
    <property type="match status" value="1"/>
</dbReference>
<dbReference type="InterPro" id="IPR035965">
    <property type="entry name" value="PAS-like_dom_sf"/>
</dbReference>
<evidence type="ECO:0000313" key="6">
    <source>
        <dbReference type="Proteomes" id="UP000323426"/>
    </source>
</evidence>
<dbReference type="InterPro" id="IPR016032">
    <property type="entry name" value="Sig_transdc_resp-reg_C-effctor"/>
</dbReference>
<keyword evidence="6" id="KW-1185">Reference proteome</keyword>
<dbReference type="GO" id="GO:0006355">
    <property type="term" value="P:regulation of DNA-templated transcription"/>
    <property type="evidence" value="ECO:0007669"/>
    <property type="project" value="InterPro"/>
</dbReference>
<dbReference type="InterPro" id="IPR000014">
    <property type="entry name" value="PAS"/>
</dbReference>
<dbReference type="InterPro" id="IPR036388">
    <property type="entry name" value="WH-like_DNA-bd_sf"/>
</dbReference>
<evidence type="ECO:0000259" key="4">
    <source>
        <dbReference type="PROSITE" id="PS50043"/>
    </source>
</evidence>
<dbReference type="CDD" id="cd00130">
    <property type="entry name" value="PAS"/>
    <property type="match status" value="1"/>
</dbReference>
<dbReference type="Gene3D" id="1.10.10.10">
    <property type="entry name" value="Winged helix-like DNA-binding domain superfamily/Winged helix DNA-binding domain"/>
    <property type="match status" value="1"/>
</dbReference>
<dbReference type="PANTHER" id="PTHR44688:SF16">
    <property type="entry name" value="DNA-BINDING TRANSCRIPTIONAL ACTIVATOR DEVR_DOSR"/>
    <property type="match status" value="1"/>
</dbReference>
<keyword evidence="2" id="KW-0238">DNA-binding</keyword>
<dbReference type="SUPFAM" id="SSF55785">
    <property type="entry name" value="PYP-like sensor domain (PAS domain)"/>
    <property type="match status" value="1"/>
</dbReference>
<gene>
    <name evidence="5" type="ORF">F0145_25970</name>
</gene>
<dbReference type="Pfam" id="PF00196">
    <property type="entry name" value="GerE"/>
    <property type="match status" value="1"/>
</dbReference>
<dbReference type="Pfam" id="PF08447">
    <property type="entry name" value="PAS_3"/>
    <property type="match status" value="1"/>
</dbReference>
<dbReference type="GO" id="GO:0003677">
    <property type="term" value="F:DNA binding"/>
    <property type="evidence" value="ECO:0007669"/>
    <property type="project" value="UniProtKB-KW"/>
</dbReference>
<name>A0A5M6CTC8_9BACT</name>
<feature type="domain" description="HTH luxR-type" evidence="4">
    <location>
        <begin position="202"/>
        <end position="267"/>
    </location>
</feature>